<comment type="caution">
    <text evidence="2">The sequence shown here is derived from an EMBL/GenBank/DDBJ whole genome shotgun (WGS) entry which is preliminary data.</text>
</comment>
<gene>
    <name evidence="2" type="ORF">BaRGS_00038599</name>
</gene>
<evidence type="ECO:0000259" key="1">
    <source>
        <dbReference type="PROSITE" id="PS51029"/>
    </source>
</evidence>
<reference evidence="2 3" key="1">
    <citation type="journal article" date="2023" name="Sci. Data">
        <title>Genome assembly of the Korean intertidal mud-creeper Batillaria attramentaria.</title>
        <authorList>
            <person name="Patra A.K."/>
            <person name="Ho P.T."/>
            <person name="Jun S."/>
            <person name="Lee S.J."/>
            <person name="Kim Y."/>
            <person name="Won Y.J."/>
        </authorList>
    </citation>
    <scope>NUCLEOTIDE SEQUENCE [LARGE SCALE GENOMIC DNA]</scope>
    <source>
        <strain evidence="2">Wonlab-2016</strain>
    </source>
</reference>
<accession>A0ABD0J5T4</accession>
<dbReference type="AlphaFoldDB" id="A0ABD0J5T4"/>
<dbReference type="InterPro" id="IPR039353">
    <property type="entry name" value="TF_Adf1"/>
</dbReference>
<evidence type="ECO:0000313" key="2">
    <source>
        <dbReference type="EMBL" id="KAK7461650.1"/>
    </source>
</evidence>
<name>A0ABD0J5T4_9CAEN</name>
<dbReference type="PANTHER" id="PTHR12243">
    <property type="entry name" value="MADF DOMAIN TRANSCRIPTION FACTOR"/>
    <property type="match status" value="1"/>
</dbReference>
<dbReference type="Pfam" id="PF10545">
    <property type="entry name" value="MADF_DNA_bdg"/>
    <property type="match status" value="1"/>
</dbReference>
<dbReference type="PANTHER" id="PTHR12243:SF69">
    <property type="entry name" value="SI:CH73-59F11.3"/>
    <property type="match status" value="1"/>
</dbReference>
<protein>
    <recommendedName>
        <fullName evidence="1">MADF domain-containing protein</fullName>
    </recommendedName>
</protein>
<dbReference type="Proteomes" id="UP001519460">
    <property type="component" value="Unassembled WGS sequence"/>
</dbReference>
<sequence length="133" mass="15117">MAAKKTGPLARLSVDDTCSLIDLIHGHDVLWDLRHPQYRISTIKNATWTAVRVVFQERTGIVCEDQHVIAKFEALRSSFSRELRKLKESKKSGAGAEDVRKVTWPYFNQMMFLRGSVSLDNYVTSNMVNLATC</sequence>
<dbReference type="InterPro" id="IPR006578">
    <property type="entry name" value="MADF-dom"/>
</dbReference>
<keyword evidence="3" id="KW-1185">Reference proteome</keyword>
<dbReference type="SMART" id="SM00595">
    <property type="entry name" value="MADF"/>
    <property type="match status" value="1"/>
</dbReference>
<organism evidence="2 3">
    <name type="scientific">Batillaria attramentaria</name>
    <dbReference type="NCBI Taxonomy" id="370345"/>
    <lineage>
        <taxon>Eukaryota</taxon>
        <taxon>Metazoa</taxon>
        <taxon>Spiralia</taxon>
        <taxon>Lophotrochozoa</taxon>
        <taxon>Mollusca</taxon>
        <taxon>Gastropoda</taxon>
        <taxon>Caenogastropoda</taxon>
        <taxon>Sorbeoconcha</taxon>
        <taxon>Cerithioidea</taxon>
        <taxon>Batillariidae</taxon>
        <taxon>Batillaria</taxon>
    </lineage>
</organism>
<feature type="domain" description="MADF" evidence="1">
    <location>
        <begin position="19"/>
        <end position="118"/>
    </location>
</feature>
<dbReference type="EMBL" id="JACVVK020000630">
    <property type="protein sequence ID" value="KAK7461650.1"/>
    <property type="molecule type" value="Genomic_DNA"/>
</dbReference>
<dbReference type="PROSITE" id="PS51029">
    <property type="entry name" value="MADF"/>
    <property type="match status" value="1"/>
</dbReference>
<proteinExistence type="predicted"/>
<evidence type="ECO:0000313" key="3">
    <source>
        <dbReference type="Proteomes" id="UP001519460"/>
    </source>
</evidence>